<name>A0A914MYT6_MELIC</name>
<accession>A0A914MYT6</accession>
<sequence length="477" mass="54591">MDSFYVVLPSNSEDVEGNTTSKFTVRMPDTLELDSSWTVALSNIIYPFSFSLLGDSEEQESITIYRRYGKELLSVRIEIPDLSFASEEALEEAINAILLDAWKKELDREREEMRLEENKKRIYGNFRKRRAVETISEQLVKNGYFDLSKEISFNFMKFLGKQGIRLPPISPHAIDGIEMVRFTPNQDQIELIKQALDEFTNPPSVNQNEEHSTVTPIEETIESTPQTQPEVEQKEISEYESFIQQLEMEGYFDMPKARAYNFIQYLNKEIKGAKLPVLSSVPESSVETVRLRPQTEQKDIIINAIKSFASTSPSEQKSENPLQDVENYSIKTEEDNSKEDLEKTESLPTSDDPPIPKSPVTDAPTEAPVASEEKSDDIQQDTEKQKDKTPLDGKITPLSDTLTDEQKTLIDMAVRAATRSLTNSEELAKQQSQLNKELNQKYWENARYKYALIDEEVTLNETGVTKRKVPETILNWL</sequence>
<dbReference type="Proteomes" id="UP000887563">
    <property type="component" value="Unplaced"/>
</dbReference>
<proteinExistence type="predicted"/>
<organism evidence="2 3">
    <name type="scientific">Meloidogyne incognita</name>
    <name type="common">Southern root-knot nematode worm</name>
    <name type="synonym">Oxyuris incognita</name>
    <dbReference type="NCBI Taxonomy" id="6306"/>
    <lineage>
        <taxon>Eukaryota</taxon>
        <taxon>Metazoa</taxon>
        <taxon>Ecdysozoa</taxon>
        <taxon>Nematoda</taxon>
        <taxon>Chromadorea</taxon>
        <taxon>Rhabditida</taxon>
        <taxon>Tylenchina</taxon>
        <taxon>Tylenchomorpha</taxon>
        <taxon>Tylenchoidea</taxon>
        <taxon>Meloidogynidae</taxon>
        <taxon>Meloidogyninae</taxon>
        <taxon>Meloidogyne</taxon>
        <taxon>Meloidogyne incognita group</taxon>
    </lineage>
</organism>
<evidence type="ECO:0000256" key="1">
    <source>
        <dbReference type="SAM" id="MobiDB-lite"/>
    </source>
</evidence>
<protein>
    <submittedName>
        <fullName evidence="3">Uncharacterized protein</fullName>
    </submittedName>
</protein>
<dbReference type="AlphaFoldDB" id="A0A914MYT6"/>
<feature type="compositionally biased region" description="Basic and acidic residues" evidence="1">
    <location>
        <begin position="371"/>
        <end position="391"/>
    </location>
</feature>
<reference evidence="3" key="1">
    <citation type="submission" date="2022-11" db="UniProtKB">
        <authorList>
            <consortium name="WormBaseParasite"/>
        </authorList>
    </citation>
    <scope>IDENTIFICATION</scope>
</reference>
<keyword evidence="2" id="KW-1185">Reference proteome</keyword>
<feature type="compositionally biased region" description="Polar residues" evidence="1">
    <location>
        <begin position="310"/>
        <end position="321"/>
    </location>
</feature>
<feature type="compositionally biased region" description="Basic and acidic residues" evidence="1">
    <location>
        <begin position="331"/>
        <end position="345"/>
    </location>
</feature>
<evidence type="ECO:0000313" key="2">
    <source>
        <dbReference type="Proteomes" id="UP000887563"/>
    </source>
</evidence>
<evidence type="ECO:0000313" key="3">
    <source>
        <dbReference type="WBParaSite" id="Minc3s03161g32992"/>
    </source>
</evidence>
<dbReference type="WBParaSite" id="Minc3s03161g32992">
    <property type="protein sequence ID" value="Minc3s03161g32992"/>
    <property type="gene ID" value="Minc3s03161g32992"/>
</dbReference>
<feature type="region of interest" description="Disordered" evidence="1">
    <location>
        <begin position="310"/>
        <end position="399"/>
    </location>
</feature>